<organism evidence="1">
    <name type="scientific">Cacopsylla melanoneura</name>
    <dbReference type="NCBI Taxonomy" id="428564"/>
    <lineage>
        <taxon>Eukaryota</taxon>
        <taxon>Metazoa</taxon>
        <taxon>Ecdysozoa</taxon>
        <taxon>Arthropoda</taxon>
        <taxon>Hexapoda</taxon>
        <taxon>Insecta</taxon>
        <taxon>Pterygota</taxon>
        <taxon>Neoptera</taxon>
        <taxon>Paraneoptera</taxon>
        <taxon>Hemiptera</taxon>
        <taxon>Sternorrhyncha</taxon>
        <taxon>Psylloidea</taxon>
        <taxon>Psyllidae</taxon>
        <taxon>Psyllinae</taxon>
        <taxon>Cacopsylla</taxon>
    </lineage>
</organism>
<dbReference type="EMBL" id="HBUF01178363">
    <property type="protein sequence ID" value="CAG6654617.1"/>
    <property type="molecule type" value="Transcribed_RNA"/>
</dbReference>
<proteinExistence type="predicted"/>
<protein>
    <submittedName>
        <fullName evidence="1">Uncharacterized protein</fullName>
    </submittedName>
</protein>
<dbReference type="AlphaFoldDB" id="A0A8D8WBY2"/>
<accession>A0A8D8WBY2</accession>
<sequence length="159" mass="17942">MRALPCSLTSCTRPMWKIWSSGHKLTSPIWTSGPSTSRRSCGMDPPMTLKSFSWTIKRKKKRRPLMVLLTSHPAGWSHLATTMSTKVYRTLSPMCWKRFTVSSPSWGCCRRSGKCCGTNWNCPRLIRSRVTPHSPPSWCGGMVVSCTSVPPWRYSCAVN</sequence>
<reference evidence="1" key="1">
    <citation type="submission" date="2021-05" db="EMBL/GenBank/DDBJ databases">
        <authorList>
            <person name="Alioto T."/>
            <person name="Alioto T."/>
            <person name="Gomez Garrido J."/>
        </authorList>
    </citation>
    <scope>NUCLEOTIDE SEQUENCE</scope>
</reference>
<dbReference type="EMBL" id="HBUF01178364">
    <property type="protein sequence ID" value="CAG6654620.1"/>
    <property type="molecule type" value="Transcribed_RNA"/>
</dbReference>
<evidence type="ECO:0000313" key="1">
    <source>
        <dbReference type="EMBL" id="CAG6654617.1"/>
    </source>
</evidence>
<name>A0A8D8WBY2_9HEMI</name>